<organism evidence="3 4">
    <name type="scientific">Amycolatopsis alkalitolerans</name>
    <dbReference type="NCBI Taxonomy" id="2547244"/>
    <lineage>
        <taxon>Bacteria</taxon>
        <taxon>Bacillati</taxon>
        <taxon>Actinomycetota</taxon>
        <taxon>Actinomycetes</taxon>
        <taxon>Pseudonocardiales</taxon>
        <taxon>Pseudonocardiaceae</taxon>
        <taxon>Amycolatopsis</taxon>
    </lineage>
</organism>
<dbReference type="SUPFAM" id="SSF101874">
    <property type="entry name" value="YceI-like"/>
    <property type="match status" value="1"/>
</dbReference>
<proteinExistence type="inferred from homology"/>
<evidence type="ECO:0000313" key="3">
    <source>
        <dbReference type="EMBL" id="TNC26488.1"/>
    </source>
</evidence>
<comment type="caution">
    <text evidence="3">The sequence shown here is derived from an EMBL/GenBank/DDBJ whole genome shotgun (WGS) entry which is preliminary data.</text>
</comment>
<feature type="domain" description="Lipid/polyisoprenoid-binding YceI-like" evidence="2">
    <location>
        <begin position="19"/>
        <end position="176"/>
    </location>
</feature>
<keyword evidence="4" id="KW-1185">Reference proteome</keyword>
<gene>
    <name evidence="3" type="ORF">FG385_12095</name>
</gene>
<name>A0A5C4M2N5_9PSEU</name>
<dbReference type="AlphaFoldDB" id="A0A5C4M2N5"/>
<dbReference type="InterPro" id="IPR007372">
    <property type="entry name" value="Lipid/polyisoprenoid-bd_YceI"/>
</dbReference>
<dbReference type="SMART" id="SM00867">
    <property type="entry name" value="YceI"/>
    <property type="match status" value="1"/>
</dbReference>
<dbReference type="PANTHER" id="PTHR34406:SF1">
    <property type="entry name" value="PROTEIN YCEI"/>
    <property type="match status" value="1"/>
</dbReference>
<reference evidence="3 4" key="1">
    <citation type="submission" date="2019-06" db="EMBL/GenBank/DDBJ databases">
        <title>Amycolatopsis alkalitolerans sp. nov., isolated from Gastrodia elata Blume.</title>
        <authorList>
            <person name="Narsing Rao M.P."/>
            <person name="Li W.J."/>
        </authorList>
    </citation>
    <scope>NUCLEOTIDE SEQUENCE [LARGE SCALE GENOMIC DNA]</scope>
    <source>
        <strain evidence="3 4">SYSUP0005</strain>
    </source>
</reference>
<dbReference type="InterPro" id="IPR036761">
    <property type="entry name" value="TTHA0802/YceI-like_sf"/>
</dbReference>
<dbReference type="OrthoDB" id="9811006at2"/>
<dbReference type="Pfam" id="PF04264">
    <property type="entry name" value="YceI"/>
    <property type="match status" value="1"/>
</dbReference>
<sequence>MSATSPGPTRAVQIPPAGHYRLDPDLSTITFRTRHMFGLGAVNGSFALRGGEISVLDPPTESTAQAEIAADSFTTGNATRDRTVRSAKYLDTANHPLIRFTSQDAATADGAWTLTGVLDVRGTQRPVRLAIEQCELTGGRLTASATTRIDRTEFGITAQPGMTGRYLDLTLDLTSHGPGETG</sequence>
<accession>A0A5C4M2N5</accession>
<evidence type="ECO:0000259" key="2">
    <source>
        <dbReference type="SMART" id="SM00867"/>
    </source>
</evidence>
<dbReference type="RefSeq" id="WP_139096777.1">
    <property type="nucleotide sequence ID" value="NZ_VDFW01000008.1"/>
</dbReference>
<protein>
    <submittedName>
        <fullName evidence="3">YceI family protein</fullName>
    </submittedName>
</protein>
<dbReference type="Proteomes" id="UP000305546">
    <property type="component" value="Unassembled WGS sequence"/>
</dbReference>
<comment type="similarity">
    <text evidence="1">Belongs to the UPF0312 family.</text>
</comment>
<dbReference type="PANTHER" id="PTHR34406">
    <property type="entry name" value="PROTEIN YCEI"/>
    <property type="match status" value="1"/>
</dbReference>
<dbReference type="Gene3D" id="2.40.128.110">
    <property type="entry name" value="Lipid/polyisoprenoid-binding, YceI-like"/>
    <property type="match status" value="1"/>
</dbReference>
<evidence type="ECO:0000313" key="4">
    <source>
        <dbReference type="Proteomes" id="UP000305546"/>
    </source>
</evidence>
<dbReference type="EMBL" id="VDFW01000008">
    <property type="protein sequence ID" value="TNC26488.1"/>
    <property type="molecule type" value="Genomic_DNA"/>
</dbReference>
<evidence type="ECO:0000256" key="1">
    <source>
        <dbReference type="ARBA" id="ARBA00008812"/>
    </source>
</evidence>